<proteinExistence type="predicted"/>
<dbReference type="EMBL" id="FOBB01000001">
    <property type="protein sequence ID" value="SEK59357.1"/>
    <property type="molecule type" value="Genomic_DNA"/>
</dbReference>
<evidence type="ECO:0000259" key="1">
    <source>
        <dbReference type="PROSITE" id="PS51819"/>
    </source>
</evidence>
<name>A0A1H7IC93_9BACT</name>
<protein>
    <recommendedName>
        <fullName evidence="1">VOC domain-containing protein</fullName>
    </recommendedName>
</protein>
<sequence>MKMHIWLPWLLVIALWMNNNKLKHRVMNTNKILCIDNFFLPANNLQESRRFYANTLGLGVHFDFSEKGLLAFRVGNDEAAIILKDSTKFPDARPAILLQVSDVQELYATLSGKGVPFTKKPYRINTGWAAELQDPAGNVIGITDYDGEK</sequence>
<dbReference type="AlphaFoldDB" id="A0A1H7IC93"/>
<reference evidence="2 3" key="1">
    <citation type="submission" date="2016-10" db="EMBL/GenBank/DDBJ databases">
        <authorList>
            <person name="de Groot N.N."/>
        </authorList>
    </citation>
    <scope>NUCLEOTIDE SEQUENCE [LARGE SCALE GENOMIC DNA]</scope>
    <source>
        <strain evidence="2 3">DSM 21039</strain>
    </source>
</reference>
<accession>A0A1H7IC93</accession>
<gene>
    <name evidence="2" type="ORF">SAMN04488505_101501</name>
</gene>
<feature type="domain" description="VOC" evidence="1">
    <location>
        <begin position="31"/>
        <end position="149"/>
    </location>
</feature>
<organism evidence="2 3">
    <name type="scientific">Chitinophaga rupis</name>
    <dbReference type="NCBI Taxonomy" id="573321"/>
    <lineage>
        <taxon>Bacteria</taxon>
        <taxon>Pseudomonadati</taxon>
        <taxon>Bacteroidota</taxon>
        <taxon>Chitinophagia</taxon>
        <taxon>Chitinophagales</taxon>
        <taxon>Chitinophagaceae</taxon>
        <taxon>Chitinophaga</taxon>
    </lineage>
</organism>
<dbReference type="PROSITE" id="PS51819">
    <property type="entry name" value="VOC"/>
    <property type="match status" value="1"/>
</dbReference>
<dbReference type="Pfam" id="PF00903">
    <property type="entry name" value="Glyoxalase"/>
    <property type="match status" value="1"/>
</dbReference>
<dbReference type="Proteomes" id="UP000198984">
    <property type="component" value="Unassembled WGS sequence"/>
</dbReference>
<keyword evidence="3" id="KW-1185">Reference proteome</keyword>
<dbReference type="STRING" id="573321.SAMN04488505_101501"/>
<dbReference type="InterPro" id="IPR029068">
    <property type="entry name" value="Glyas_Bleomycin-R_OHBP_Dase"/>
</dbReference>
<dbReference type="Gene3D" id="3.10.180.10">
    <property type="entry name" value="2,3-Dihydroxybiphenyl 1,2-Dioxygenase, domain 1"/>
    <property type="match status" value="1"/>
</dbReference>
<dbReference type="SUPFAM" id="SSF54593">
    <property type="entry name" value="Glyoxalase/Bleomycin resistance protein/Dihydroxybiphenyl dioxygenase"/>
    <property type="match status" value="1"/>
</dbReference>
<dbReference type="InterPro" id="IPR004360">
    <property type="entry name" value="Glyas_Fos-R_dOase_dom"/>
</dbReference>
<evidence type="ECO:0000313" key="2">
    <source>
        <dbReference type="EMBL" id="SEK59357.1"/>
    </source>
</evidence>
<dbReference type="InterPro" id="IPR037523">
    <property type="entry name" value="VOC_core"/>
</dbReference>
<evidence type="ECO:0000313" key="3">
    <source>
        <dbReference type="Proteomes" id="UP000198984"/>
    </source>
</evidence>